<reference evidence="2 3" key="1">
    <citation type="submission" date="2023-10" db="EMBL/GenBank/DDBJ databases">
        <title>Comparative genomics analysis reveals potential genetic determinants of host preference in Cryptosporidium xiaoi.</title>
        <authorList>
            <person name="Xiao L."/>
            <person name="Li J."/>
        </authorList>
    </citation>
    <scope>NUCLEOTIDE SEQUENCE [LARGE SCALE GENOMIC DNA]</scope>
    <source>
        <strain evidence="2 3">52996</strain>
    </source>
</reference>
<dbReference type="EMBL" id="JAWDEY010000032">
    <property type="protein sequence ID" value="KAK6588567.1"/>
    <property type="molecule type" value="Genomic_DNA"/>
</dbReference>
<evidence type="ECO:0000313" key="3">
    <source>
        <dbReference type="Proteomes" id="UP001311799"/>
    </source>
</evidence>
<accession>A0AAV9XXE4</accession>
<protein>
    <submittedName>
        <fullName evidence="2">Uncharacterized protein</fullName>
    </submittedName>
</protein>
<proteinExistence type="predicted"/>
<feature type="transmembrane region" description="Helical" evidence="1">
    <location>
        <begin position="68"/>
        <end position="87"/>
    </location>
</feature>
<keyword evidence="1" id="KW-0472">Membrane</keyword>
<comment type="caution">
    <text evidence="2">The sequence shown here is derived from an EMBL/GenBank/DDBJ whole genome shotgun (WGS) entry which is preliminary data.</text>
</comment>
<keyword evidence="3" id="KW-1185">Reference proteome</keyword>
<name>A0AAV9XXE4_9CRYT</name>
<dbReference type="Proteomes" id="UP001311799">
    <property type="component" value="Unassembled WGS sequence"/>
</dbReference>
<gene>
    <name evidence="2" type="ORF">RS030_4514</name>
</gene>
<evidence type="ECO:0000313" key="2">
    <source>
        <dbReference type="EMBL" id="KAK6588567.1"/>
    </source>
</evidence>
<organism evidence="2 3">
    <name type="scientific">Cryptosporidium xiaoi</name>
    <dbReference type="NCBI Taxonomy" id="659607"/>
    <lineage>
        <taxon>Eukaryota</taxon>
        <taxon>Sar</taxon>
        <taxon>Alveolata</taxon>
        <taxon>Apicomplexa</taxon>
        <taxon>Conoidasida</taxon>
        <taxon>Coccidia</taxon>
        <taxon>Eucoccidiorida</taxon>
        <taxon>Eimeriorina</taxon>
        <taxon>Cryptosporidiidae</taxon>
        <taxon>Cryptosporidium</taxon>
    </lineage>
</organism>
<keyword evidence="1" id="KW-0812">Transmembrane</keyword>
<evidence type="ECO:0000256" key="1">
    <source>
        <dbReference type="SAM" id="Phobius"/>
    </source>
</evidence>
<feature type="transmembrane region" description="Helical" evidence="1">
    <location>
        <begin position="34"/>
        <end position="56"/>
    </location>
</feature>
<keyword evidence="1" id="KW-1133">Transmembrane helix</keyword>
<dbReference type="AlphaFoldDB" id="A0AAV9XXE4"/>
<sequence>MVSEAVEKNNLNLDQNSNGFIDLIENTLGIDQKFILKALNVTCLILSLLSLSMSYIAYRYNELLHMKLLLVLAIMLVIFSGIVYWYIPKFDEFLAESSRIRQKTPPHEGSKKDD</sequence>